<keyword evidence="3 9" id="KW-0812">Transmembrane</keyword>
<evidence type="ECO:0000256" key="6">
    <source>
        <dbReference type="ARBA" id="ARBA00022989"/>
    </source>
</evidence>
<organism evidence="11 12">
    <name type="scientific">Mucilaginibacter antarcticus</name>
    <dbReference type="NCBI Taxonomy" id="1855725"/>
    <lineage>
        <taxon>Bacteria</taxon>
        <taxon>Pseudomonadati</taxon>
        <taxon>Bacteroidota</taxon>
        <taxon>Sphingobacteriia</taxon>
        <taxon>Sphingobacteriales</taxon>
        <taxon>Sphingobacteriaceae</taxon>
        <taxon>Mucilaginibacter</taxon>
    </lineage>
</organism>
<feature type="coiled-coil region" evidence="8">
    <location>
        <begin position="277"/>
        <end position="304"/>
    </location>
</feature>
<dbReference type="CDD" id="cd05387">
    <property type="entry name" value="BY-kinase"/>
    <property type="match status" value="1"/>
</dbReference>
<dbReference type="EMBL" id="JBHUON010000021">
    <property type="protein sequence ID" value="MFD2866131.1"/>
    <property type="molecule type" value="Genomic_DNA"/>
</dbReference>
<evidence type="ECO:0000256" key="2">
    <source>
        <dbReference type="ARBA" id="ARBA00022475"/>
    </source>
</evidence>
<protein>
    <submittedName>
        <fullName evidence="11">GumC family protein</fullName>
    </submittedName>
</protein>
<evidence type="ECO:0000256" key="8">
    <source>
        <dbReference type="SAM" id="Coils"/>
    </source>
</evidence>
<evidence type="ECO:0000256" key="4">
    <source>
        <dbReference type="ARBA" id="ARBA00022741"/>
    </source>
</evidence>
<keyword evidence="7 9" id="KW-0472">Membrane</keyword>
<evidence type="ECO:0000256" key="9">
    <source>
        <dbReference type="SAM" id="Phobius"/>
    </source>
</evidence>
<evidence type="ECO:0000256" key="5">
    <source>
        <dbReference type="ARBA" id="ARBA00022840"/>
    </source>
</evidence>
<accession>A0ABW5XT89</accession>
<dbReference type="InterPro" id="IPR050445">
    <property type="entry name" value="Bact_polysacc_biosynth/exp"/>
</dbReference>
<keyword evidence="4" id="KW-0547">Nucleotide-binding</keyword>
<dbReference type="InterPro" id="IPR003856">
    <property type="entry name" value="LPS_length_determ_N"/>
</dbReference>
<dbReference type="NCBIfam" id="TIGR01007">
    <property type="entry name" value="eps_fam"/>
    <property type="match status" value="1"/>
</dbReference>
<keyword evidence="5" id="KW-0067">ATP-binding</keyword>
<dbReference type="PANTHER" id="PTHR32309:SF13">
    <property type="entry name" value="FERRIC ENTEROBACTIN TRANSPORT PROTEIN FEPE"/>
    <property type="match status" value="1"/>
</dbReference>
<proteinExistence type="predicted"/>
<dbReference type="PANTHER" id="PTHR32309">
    <property type="entry name" value="TYROSINE-PROTEIN KINASE"/>
    <property type="match status" value="1"/>
</dbReference>
<evidence type="ECO:0000259" key="10">
    <source>
        <dbReference type="Pfam" id="PF02706"/>
    </source>
</evidence>
<gene>
    <name evidence="11" type="ORF">ACFSYC_15650</name>
</gene>
<evidence type="ECO:0000313" key="12">
    <source>
        <dbReference type="Proteomes" id="UP001597601"/>
    </source>
</evidence>
<dbReference type="RefSeq" id="WP_377129496.1">
    <property type="nucleotide sequence ID" value="NZ_JBHUON010000021.1"/>
</dbReference>
<feature type="transmembrane region" description="Helical" evidence="9">
    <location>
        <begin position="498"/>
        <end position="519"/>
    </location>
</feature>
<name>A0ABW5XT89_9SPHI</name>
<dbReference type="Proteomes" id="UP001597601">
    <property type="component" value="Unassembled WGS sequence"/>
</dbReference>
<dbReference type="SUPFAM" id="SSF52540">
    <property type="entry name" value="P-loop containing nucleoside triphosphate hydrolases"/>
    <property type="match status" value="1"/>
</dbReference>
<dbReference type="Pfam" id="PF02706">
    <property type="entry name" value="Wzz"/>
    <property type="match status" value="1"/>
</dbReference>
<feature type="transmembrane region" description="Helical" evidence="9">
    <location>
        <begin position="32"/>
        <end position="52"/>
    </location>
</feature>
<dbReference type="InterPro" id="IPR027417">
    <property type="entry name" value="P-loop_NTPase"/>
</dbReference>
<evidence type="ECO:0000256" key="1">
    <source>
        <dbReference type="ARBA" id="ARBA00004651"/>
    </source>
</evidence>
<comment type="caution">
    <text evidence="11">The sequence shown here is derived from an EMBL/GenBank/DDBJ whole genome shotgun (WGS) entry which is preliminary data.</text>
</comment>
<evidence type="ECO:0000256" key="7">
    <source>
        <dbReference type="ARBA" id="ARBA00023136"/>
    </source>
</evidence>
<evidence type="ECO:0000313" key="11">
    <source>
        <dbReference type="EMBL" id="MFD2866131.1"/>
    </source>
</evidence>
<keyword evidence="8" id="KW-0175">Coiled coil</keyword>
<keyword evidence="6 9" id="KW-1133">Transmembrane helix</keyword>
<comment type="subcellular location">
    <subcellularLocation>
        <location evidence="1">Cell membrane</location>
        <topology evidence="1">Multi-pass membrane protein</topology>
    </subcellularLocation>
</comment>
<sequence>MCAQKVNTQTSKRPQVVADDDFDLREIIIKYIYYWPVFLLFTMLTMIGAYAFHLVSKPTYEIKATLLLQEEKASNDIQSSLQEMGIAGAQKKVENDREILQSRRLIEMVINDLKLWASYKVEVNHLTENLYKDESPVEFILLHRNPNVKPSQKVTITIENSTNFTLKTSDPENSNPEYSFSSPISTTLGTWQLAPTASLNRFIGKTIVINIDDPKSVVDVYQQNLIVELKDKLESSAVDITLKDQIPQRGQDFINYLITLYNKNEVLEKNRKTKSTLDFIDQRLDSLAIELNSAEKSVEDYRRTHGLTDVTLQSQSYIQSAQANEGRLNEVNIQLKVINDVEAYINAPNVSDKTVPTTLNIGDQNLVALVQSYTDQQRERARMLATTPEMNPAFEPINRQIASTRAAIKENVNNIKSSLQVTRKELLTVGSRFRSSIESLPGEDRELTALRRIQASKESLYNVLLQKREETALSYASTLSSARLVDMAYVLPLKATKALIPFIAAMILGLLIPAGIIYLRDTIKNHVTSRRTIEKLLPTAISGEIEEARLRSQIVTDDINEKMNFTLVEQFRSLRTQLYYLHDTESKGRVTLMASSVAGEGKSFITSNLGVALATSGKKTIILELNIYRPVMCDIFNLPTTHPGMSHYLTWESLKEDVIQNSVTYRNLDIIASGQFIPNFSELLDRKRIEILLDWLRLHYDHILIDTSPLQVIGDANIVSRLCDITLYVVRKNFTSKKQLPFINNLYAEQQLPSMSIVFNGVDSVKDNYKDYFPTRSSQ</sequence>
<keyword evidence="12" id="KW-1185">Reference proteome</keyword>
<dbReference type="InterPro" id="IPR005702">
    <property type="entry name" value="Wzc-like_C"/>
</dbReference>
<keyword evidence="2" id="KW-1003">Cell membrane</keyword>
<reference evidence="12" key="1">
    <citation type="journal article" date="2019" name="Int. J. Syst. Evol. Microbiol.">
        <title>The Global Catalogue of Microorganisms (GCM) 10K type strain sequencing project: providing services to taxonomists for standard genome sequencing and annotation.</title>
        <authorList>
            <consortium name="The Broad Institute Genomics Platform"/>
            <consortium name="The Broad Institute Genome Sequencing Center for Infectious Disease"/>
            <person name="Wu L."/>
            <person name="Ma J."/>
        </authorList>
    </citation>
    <scope>NUCLEOTIDE SEQUENCE [LARGE SCALE GENOMIC DNA]</scope>
    <source>
        <strain evidence="12">KCTC 52232</strain>
    </source>
</reference>
<evidence type="ECO:0000256" key="3">
    <source>
        <dbReference type="ARBA" id="ARBA00022692"/>
    </source>
</evidence>
<feature type="domain" description="Polysaccharide chain length determinant N-terminal" evidence="10">
    <location>
        <begin position="20"/>
        <end position="113"/>
    </location>
</feature>
<dbReference type="Gene3D" id="3.40.50.300">
    <property type="entry name" value="P-loop containing nucleotide triphosphate hydrolases"/>
    <property type="match status" value="1"/>
</dbReference>